<evidence type="ECO:0000313" key="1">
    <source>
        <dbReference type="EMBL" id="KAG5634208.1"/>
    </source>
</evidence>
<dbReference type="OrthoDB" id="3039448at2759"/>
<sequence>MALNSGGHGNRNAAEYQDAIRHLPALLRATIQPIAEATGWIFFIGSAGPDPSHQGNICLEKYYFGPTSVQTDNDFEDSYLGFASGFQEPFLKHAENCFPKDVRVAQTLDIVNTQPMSTTDSPRAVLKTPYQFGETTLVGVNDKTRLKDATEMENNCEEDSNTEIPVLNIPGRVVTPPHFVIDPTLRSVAQPPAIVIDPALYVVTPPVSIPAPLPLIKDATLDPPVLYLVMDSPRQHGPMSDGHPSRVPTPSPASAPIALNTTVLLSPPLDLPTPPTFPISVPTIPDATLSEKYTIVGAVISQDLVVTSPTPDSNSLTPAQKAALTRKANLERARVKLNERQAAAE</sequence>
<gene>
    <name evidence="1" type="ORF">H0H81_002888</name>
</gene>
<reference evidence="1" key="2">
    <citation type="submission" date="2021-10" db="EMBL/GenBank/DDBJ databases">
        <title>Phylogenomics reveals ancestral predisposition of the termite-cultivated fungus Termitomyces towards a domesticated lifestyle.</title>
        <authorList>
            <person name="Auxier B."/>
            <person name="Grum-Grzhimaylo A."/>
            <person name="Cardenas M.E."/>
            <person name="Lodge J.D."/>
            <person name="Laessoe T."/>
            <person name="Pedersen O."/>
            <person name="Smith M.E."/>
            <person name="Kuyper T.W."/>
            <person name="Franco-Molano E.A."/>
            <person name="Baroni T.J."/>
            <person name="Aanen D.K."/>
        </authorList>
    </citation>
    <scope>NUCLEOTIDE SEQUENCE</scope>
    <source>
        <strain evidence="1">D49</strain>
    </source>
</reference>
<protein>
    <submittedName>
        <fullName evidence="1">Uncharacterized protein</fullName>
    </submittedName>
</protein>
<name>A0A9P7FM13_9AGAR</name>
<organism evidence="1 2">
    <name type="scientific">Sphagnurus paluster</name>
    <dbReference type="NCBI Taxonomy" id="117069"/>
    <lineage>
        <taxon>Eukaryota</taxon>
        <taxon>Fungi</taxon>
        <taxon>Dikarya</taxon>
        <taxon>Basidiomycota</taxon>
        <taxon>Agaricomycotina</taxon>
        <taxon>Agaricomycetes</taxon>
        <taxon>Agaricomycetidae</taxon>
        <taxon>Agaricales</taxon>
        <taxon>Tricholomatineae</taxon>
        <taxon>Lyophyllaceae</taxon>
        <taxon>Sphagnurus</taxon>
    </lineage>
</organism>
<comment type="caution">
    <text evidence="1">The sequence shown here is derived from an EMBL/GenBank/DDBJ whole genome shotgun (WGS) entry which is preliminary data.</text>
</comment>
<accession>A0A9P7FM13</accession>
<keyword evidence="2" id="KW-1185">Reference proteome</keyword>
<reference evidence="1" key="1">
    <citation type="submission" date="2021-02" db="EMBL/GenBank/DDBJ databases">
        <authorList>
            <person name="Nieuwenhuis M."/>
            <person name="Van De Peppel L.J.J."/>
        </authorList>
    </citation>
    <scope>NUCLEOTIDE SEQUENCE</scope>
    <source>
        <strain evidence="1">D49</strain>
    </source>
</reference>
<proteinExistence type="predicted"/>
<dbReference type="Proteomes" id="UP000717328">
    <property type="component" value="Unassembled WGS sequence"/>
</dbReference>
<dbReference type="AlphaFoldDB" id="A0A9P7FM13"/>
<evidence type="ECO:0000313" key="2">
    <source>
        <dbReference type="Proteomes" id="UP000717328"/>
    </source>
</evidence>
<feature type="non-terminal residue" evidence="1">
    <location>
        <position position="345"/>
    </location>
</feature>
<dbReference type="EMBL" id="JABCKI010006556">
    <property type="protein sequence ID" value="KAG5634208.1"/>
    <property type="molecule type" value="Genomic_DNA"/>
</dbReference>